<accession>A0A2P6VQQ4</accession>
<evidence type="ECO:0000256" key="4">
    <source>
        <dbReference type="ARBA" id="ARBA00022816"/>
    </source>
</evidence>
<comment type="caution">
    <text evidence="12">The sequence shown here is derived from an EMBL/GenBank/DDBJ whole genome shotgun (WGS) entry which is preliminary data.</text>
</comment>
<dbReference type="GO" id="GO:0015031">
    <property type="term" value="P:protein transport"/>
    <property type="evidence" value="ECO:0007669"/>
    <property type="project" value="UniProtKB-KW"/>
</dbReference>
<keyword evidence="2" id="KW-0813">Transport</keyword>
<evidence type="ECO:0000256" key="7">
    <source>
        <dbReference type="ARBA" id="ARBA00023010"/>
    </source>
</evidence>
<keyword evidence="9" id="KW-0539">Nucleus</keyword>
<dbReference type="STRING" id="554055.A0A2P6VQQ4"/>
<name>A0A2P6VQQ4_9CHLO</name>
<organism evidence="12 13">
    <name type="scientific">Micractinium conductrix</name>
    <dbReference type="NCBI Taxonomy" id="554055"/>
    <lineage>
        <taxon>Eukaryota</taxon>
        <taxon>Viridiplantae</taxon>
        <taxon>Chlorophyta</taxon>
        <taxon>core chlorophytes</taxon>
        <taxon>Trebouxiophyceae</taxon>
        <taxon>Chlorellales</taxon>
        <taxon>Chlorellaceae</taxon>
        <taxon>Chlorella clade</taxon>
        <taxon>Micractinium</taxon>
    </lineage>
</organism>
<dbReference type="Gene3D" id="2.30.29.30">
    <property type="entry name" value="Pleckstrin-homology domain (PH domain)/Phosphotyrosine-binding domain (PTB)"/>
    <property type="match status" value="1"/>
</dbReference>
<dbReference type="InterPro" id="IPR045207">
    <property type="entry name" value="RanBD_NUP50_plant"/>
</dbReference>
<gene>
    <name evidence="12" type="primary">g288</name>
    <name evidence="12" type="ORF">C2E20_0288</name>
</gene>
<evidence type="ECO:0000256" key="8">
    <source>
        <dbReference type="ARBA" id="ARBA00023132"/>
    </source>
</evidence>
<dbReference type="Pfam" id="PF00638">
    <property type="entry name" value="Ran_BP1"/>
    <property type="match status" value="1"/>
</dbReference>
<reference evidence="12 13" key="1">
    <citation type="journal article" date="2018" name="Plant J.">
        <title>Genome sequences of Chlorella sorokiniana UTEX 1602 and Micractinium conductrix SAG 241.80: implications to maltose excretion by a green alga.</title>
        <authorList>
            <person name="Arriola M.B."/>
            <person name="Velmurugan N."/>
            <person name="Zhang Y."/>
            <person name="Plunkett M.H."/>
            <person name="Hondzo H."/>
            <person name="Barney B.M."/>
        </authorList>
    </citation>
    <scope>NUCLEOTIDE SEQUENCE [LARGE SCALE GENOMIC DNA]</scope>
    <source>
        <strain evidence="12 13">SAG 241.80</strain>
    </source>
</reference>
<dbReference type="InterPro" id="IPR000156">
    <property type="entry name" value="Ran_bind_dom"/>
</dbReference>
<feature type="domain" description="RanBD1" evidence="11">
    <location>
        <begin position="273"/>
        <end position="439"/>
    </location>
</feature>
<dbReference type="OrthoDB" id="185618at2759"/>
<dbReference type="AlphaFoldDB" id="A0A2P6VQQ4"/>
<keyword evidence="7" id="KW-0811">Translocation</keyword>
<dbReference type="InterPro" id="IPR045255">
    <property type="entry name" value="RanBP1-like"/>
</dbReference>
<protein>
    <submittedName>
        <fullName evidence="12">Nuclear pore complex NUP50A</fullName>
    </submittedName>
</protein>
<dbReference type="PROSITE" id="PS50196">
    <property type="entry name" value="RANBD1"/>
    <property type="match status" value="1"/>
</dbReference>
<dbReference type="SUPFAM" id="SSF50729">
    <property type="entry name" value="PH domain-like"/>
    <property type="match status" value="1"/>
</dbReference>
<evidence type="ECO:0000313" key="12">
    <source>
        <dbReference type="EMBL" id="PSC76436.1"/>
    </source>
</evidence>
<dbReference type="GO" id="GO:0051028">
    <property type="term" value="P:mRNA transport"/>
    <property type="evidence" value="ECO:0007669"/>
    <property type="project" value="UniProtKB-KW"/>
</dbReference>
<keyword evidence="4" id="KW-0509">mRNA transport</keyword>
<evidence type="ECO:0000256" key="3">
    <source>
        <dbReference type="ARBA" id="ARBA00022737"/>
    </source>
</evidence>
<evidence type="ECO:0000256" key="2">
    <source>
        <dbReference type="ARBA" id="ARBA00022448"/>
    </source>
</evidence>
<keyword evidence="6" id="KW-0007">Acetylation</keyword>
<keyword evidence="8" id="KW-0906">Nuclear pore complex</keyword>
<dbReference type="InterPro" id="IPR011993">
    <property type="entry name" value="PH-like_dom_sf"/>
</dbReference>
<evidence type="ECO:0000259" key="11">
    <source>
        <dbReference type="PROSITE" id="PS50196"/>
    </source>
</evidence>
<dbReference type="CDD" id="cd13169">
    <property type="entry name" value="RanBD_NUP50_plant"/>
    <property type="match status" value="1"/>
</dbReference>
<feature type="region of interest" description="Disordered" evidence="10">
    <location>
        <begin position="89"/>
        <end position="150"/>
    </location>
</feature>
<keyword evidence="5" id="KW-0653">Protein transport</keyword>
<evidence type="ECO:0000256" key="9">
    <source>
        <dbReference type="ARBA" id="ARBA00023242"/>
    </source>
</evidence>
<evidence type="ECO:0000256" key="6">
    <source>
        <dbReference type="ARBA" id="ARBA00022990"/>
    </source>
</evidence>
<feature type="region of interest" description="Disordered" evidence="10">
    <location>
        <begin position="1"/>
        <end position="34"/>
    </location>
</feature>
<feature type="compositionally biased region" description="Low complexity" evidence="10">
    <location>
        <begin position="101"/>
        <end position="136"/>
    </location>
</feature>
<evidence type="ECO:0000256" key="1">
    <source>
        <dbReference type="ARBA" id="ARBA00004567"/>
    </source>
</evidence>
<keyword evidence="13" id="KW-1185">Reference proteome</keyword>
<dbReference type="PANTHER" id="PTHR23138:SF142">
    <property type="entry name" value="RAN-BINDING PROTEIN 3B-RELATED"/>
    <property type="match status" value="1"/>
</dbReference>
<keyword evidence="3" id="KW-0677">Repeat</keyword>
<sequence length="446" mass="42868">MEPNAKRRNDRQLTKDDASDEEEEVVDPGNFARASEDVLKQRKIVRARRGADVGGAPKAANPFAGIQLAAAAGGVPAANPFTGVSFTAGGATPAPTPTKPPAAAAPAAAAPAQPAEQAAPAGGDQAAAAQPAAAGEQHAEEKAAEALKAAEAPKPAAAASGGFGSFGAGAGAGGGGLAFGSSGGFGSTAGGFGSLAGSTGATFSFGGAATAASGGSSIFSFSTTAAPSFGLAGGAAASGSDAAPAPAPAPSAGGSLFGATPASGTPLFGAAAPAAPKVELPQGGAVPTGEEDERTLFSGEGALFEFGTDKQWRERGRGEMRVNVNSSGQGRLVMRQKGNLRLLMNANLWGEMQVSKMEGGKGATFACVNAAVPGDQGKKEGGAGGEAAVAGGEAAAGGDADAKPAAAPHLATFALRIKAPDVLDQFIAAVNAHKAGGKKGGEEAAA</sequence>
<proteinExistence type="predicted"/>
<dbReference type="InterPro" id="IPR015007">
    <property type="entry name" value="NUP2/50/61"/>
</dbReference>
<feature type="compositionally biased region" description="Basic and acidic residues" evidence="10">
    <location>
        <begin position="1"/>
        <end position="17"/>
    </location>
</feature>
<dbReference type="Pfam" id="PF08911">
    <property type="entry name" value="NUP50"/>
    <property type="match status" value="1"/>
</dbReference>
<comment type="subcellular location">
    <subcellularLocation>
        <location evidence="1">Nucleus</location>
        <location evidence="1">Nuclear pore complex</location>
    </subcellularLocation>
</comment>
<dbReference type="PANTHER" id="PTHR23138">
    <property type="entry name" value="RAN BINDING PROTEIN"/>
    <property type="match status" value="1"/>
</dbReference>
<dbReference type="SMART" id="SM00160">
    <property type="entry name" value="RanBD"/>
    <property type="match status" value="1"/>
</dbReference>
<evidence type="ECO:0000313" key="13">
    <source>
        <dbReference type="Proteomes" id="UP000239649"/>
    </source>
</evidence>
<dbReference type="GO" id="GO:0005643">
    <property type="term" value="C:nuclear pore"/>
    <property type="evidence" value="ECO:0007669"/>
    <property type="project" value="UniProtKB-SubCell"/>
</dbReference>
<evidence type="ECO:0000256" key="5">
    <source>
        <dbReference type="ARBA" id="ARBA00022927"/>
    </source>
</evidence>
<dbReference type="Proteomes" id="UP000239649">
    <property type="component" value="Unassembled WGS sequence"/>
</dbReference>
<evidence type="ECO:0000256" key="10">
    <source>
        <dbReference type="SAM" id="MobiDB-lite"/>
    </source>
</evidence>
<dbReference type="EMBL" id="LHPF02000001">
    <property type="protein sequence ID" value="PSC76436.1"/>
    <property type="molecule type" value="Genomic_DNA"/>
</dbReference>